<dbReference type="Proteomes" id="UP000436088">
    <property type="component" value="Unassembled WGS sequence"/>
</dbReference>
<gene>
    <name evidence="2" type="ORF">F3Y22_tig00000340pilonHSYRG00999</name>
</gene>
<dbReference type="GO" id="GO:0004523">
    <property type="term" value="F:RNA-DNA hybrid ribonuclease activity"/>
    <property type="evidence" value="ECO:0007669"/>
    <property type="project" value="InterPro"/>
</dbReference>
<evidence type="ECO:0000259" key="1">
    <source>
        <dbReference type="Pfam" id="PF13456"/>
    </source>
</evidence>
<feature type="domain" description="RNase H type-1" evidence="1">
    <location>
        <begin position="46"/>
        <end position="162"/>
    </location>
</feature>
<dbReference type="SUPFAM" id="SSF53098">
    <property type="entry name" value="Ribonuclease H-like"/>
    <property type="match status" value="1"/>
</dbReference>
<dbReference type="PANTHER" id="PTHR47723">
    <property type="entry name" value="OS05G0353850 PROTEIN"/>
    <property type="match status" value="1"/>
</dbReference>
<dbReference type="InterPro" id="IPR053151">
    <property type="entry name" value="RNase_H-like"/>
</dbReference>
<dbReference type="AlphaFoldDB" id="A0A6A3D2E5"/>
<protein>
    <recommendedName>
        <fullName evidence="1">RNase H type-1 domain-containing protein</fullName>
    </recommendedName>
</protein>
<dbReference type="CDD" id="cd06222">
    <property type="entry name" value="RNase_H_like"/>
    <property type="match status" value="1"/>
</dbReference>
<comment type="caution">
    <text evidence="2">The sequence shown here is derived from an EMBL/GenBank/DDBJ whole genome shotgun (WGS) entry which is preliminary data.</text>
</comment>
<dbReference type="GO" id="GO:0003676">
    <property type="term" value="F:nucleic acid binding"/>
    <property type="evidence" value="ECO:0007669"/>
    <property type="project" value="InterPro"/>
</dbReference>
<evidence type="ECO:0000313" key="2">
    <source>
        <dbReference type="EMBL" id="KAE8735646.1"/>
    </source>
</evidence>
<proteinExistence type="predicted"/>
<dbReference type="OrthoDB" id="1002594at2759"/>
<dbReference type="Gene3D" id="3.30.420.10">
    <property type="entry name" value="Ribonuclease H-like superfamily/Ribonuclease H"/>
    <property type="match status" value="1"/>
</dbReference>
<dbReference type="InterPro" id="IPR044730">
    <property type="entry name" value="RNase_H-like_dom_plant"/>
</dbReference>
<dbReference type="InterPro" id="IPR036397">
    <property type="entry name" value="RNaseH_sf"/>
</dbReference>
<keyword evidence="3" id="KW-1185">Reference proteome</keyword>
<sequence length="163" mass="18049">MEDVLQLSLAWSSHFVSTRSVFDTPITRTMTAITWQPPPDKGFYLNTDAAVDSISSLGSASGVVRSSEGVWMTGFHKSVGITSPLQVELWAIYIGLQVALHYSVELLQIQSDSIQAIQLLNNPTSASASLPLVRAISSLRWRRWYTDFLWTPREGNMVTDGMA</sequence>
<organism evidence="2 3">
    <name type="scientific">Hibiscus syriacus</name>
    <name type="common">Rose of Sharon</name>
    <dbReference type="NCBI Taxonomy" id="106335"/>
    <lineage>
        <taxon>Eukaryota</taxon>
        <taxon>Viridiplantae</taxon>
        <taxon>Streptophyta</taxon>
        <taxon>Embryophyta</taxon>
        <taxon>Tracheophyta</taxon>
        <taxon>Spermatophyta</taxon>
        <taxon>Magnoliopsida</taxon>
        <taxon>eudicotyledons</taxon>
        <taxon>Gunneridae</taxon>
        <taxon>Pentapetalae</taxon>
        <taxon>rosids</taxon>
        <taxon>malvids</taxon>
        <taxon>Malvales</taxon>
        <taxon>Malvaceae</taxon>
        <taxon>Malvoideae</taxon>
        <taxon>Hibiscus</taxon>
    </lineage>
</organism>
<dbReference type="EMBL" id="VEPZ02000032">
    <property type="protein sequence ID" value="KAE8735646.1"/>
    <property type="molecule type" value="Genomic_DNA"/>
</dbReference>
<dbReference type="PANTHER" id="PTHR47723:SF19">
    <property type="entry name" value="POLYNUCLEOTIDYL TRANSFERASE, RIBONUCLEASE H-LIKE SUPERFAMILY PROTEIN"/>
    <property type="match status" value="1"/>
</dbReference>
<dbReference type="InterPro" id="IPR002156">
    <property type="entry name" value="RNaseH_domain"/>
</dbReference>
<dbReference type="Pfam" id="PF13456">
    <property type="entry name" value="RVT_3"/>
    <property type="match status" value="1"/>
</dbReference>
<reference evidence="2" key="1">
    <citation type="submission" date="2019-09" db="EMBL/GenBank/DDBJ databases">
        <title>Draft genome information of white flower Hibiscus syriacus.</title>
        <authorList>
            <person name="Kim Y.-M."/>
        </authorList>
    </citation>
    <scope>NUCLEOTIDE SEQUENCE [LARGE SCALE GENOMIC DNA]</scope>
    <source>
        <strain evidence="2">YM2019G1</strain>
    </source>
</reference>
<name>A0A6A3D2E5_HIBSY</name>
<evidence type="ECO:0000313" key="3">
    <source>
        <dbReference type="Proteomes" id="UP000436088"/>
    </source>
</evidence>
<accession>A0A6A3D2E5</accession>
<dbReference type="InterPro" id="IPR012337">
    <property type="entry name" value="RNaseH-like_sf"/>
</dbReference>